<dbReference type="InterPro" id="IPR050266">
    <property type="entry name" value="AB_hydrolase_sf"/>
</dbReference>
<comment type="caution">
    <text evidence="3">The sequence shown here is derived from an EMBL/GenBank/DDBJ whole genome shotgun (WGS) entry which is preliminary data.</text>
</comment>
<evidence type="ECO:0000313" key="3">
    <source>
        <dbReference type="EMBL" id="MDV6299184.1"/>
    </source>
</evidence>
<dbReference type="RefSeq" id="WP_317469732.1">
    <property type="nucleotide sequence ID" value="NZ_JAWLKJ010000002.1"/>
</dbReference>
<reference evidence="3" key="1">
    <citation type="submission" date="2023-10" db="EMBL/GenBank/DDBJ databases">
        <title>Development of a sustainable strategy for remediation of hydrocarbon-contaminated territories based on the waste exchange concept.</title>
        <authorList>
            <person name="Krivoruchko A."/>
        </authorList>
    </citation>
    <scope>NUCLEOTIDE SEQUENCE</scope>
    <source>
        <strain evidence="3">IEGM 1175</strain>
    </source>
</reference>
<feature type="compositionally biased region" description="Basic and acidic residues" evidence="1">
    <location>
        <begin position="299"/>
        <end position="313"/>
    </location>
</feature>
<feature type="domain" description="AB hydrolase-1" evidence="2">
    <location>
        <begin position="23"/>
        <end position="264"/>
    </location>
</feature>
<feature type="region of interest" description="Disordered" evidence="1">
    <location>
        <begin position="280"/>
        <end position="313"/>
    </location>
</feature>
<sequence length="313" mass="33770">MQTATLHGRELAYREAGAGEGKPTILLIHGMAGSSTTWRELIPRLDAHFHVIAPDLPGHGESSLDFDDYSLGAMASALRDLLVVKGIKRCTVIGQSLGGGVAMQFVYQYPEYCERIVLIGSGGLGKEVNWILRALAVPGAELLLTIGAAPVFVNAGNSVGRFFSGLGIRADAITESWMSYDSLSRPGHRRTFFKTLRAVVDNRGQAVSAANRLHLAGQLPFQLIWGDRDPIIPMSHGHATHEAIPGSRLAIVERTGHYPHVEDPAAVERIIVDFMTETQPGHIDPETLGDLVAAGAHPPEPHPPEPQPPEHHS</sequence>
<dbReference type="EMBL" id="JAWLKJ010000002">
    <property type="protein sequence ID" value="MDV6299184.1"/>
    <property type="molecule type" value="Genomic_DNA"/>
</dbReference>
<dbReference type="SUPFAM" id="SSF53474">
    <property type="entry name" value="alpha/beta-Hydrolases"/>
    <property type="match status" value="1"/>
</dbReference>
<organism evidence="3 4">
    <name type="scientific">Dietzia maris</name>
    <dbReference type="NCBI Taxonomy" id="37915"/>
    <lineage>
        <taxon>Bacteria</taxon>
        <taxon>Bacillati</taxon>
        <taxon>Actinomycetota</taxon>
        <taxon>Actinomycetes</taxon>
        <taxon>Mycobacteriales</taxon>
        <taxon>Dietziaceae</taxon>
        <taxon>Dietzia</taxon>
    </lineage>
</organism>
<name>A0AAE4QYV5_9ACTN</name>
<evidence type="ECO:0000259" key="2">
    <source>
        <dbReference type="Pfam" id="PF00561"/>
    </source>
</evidence>
<dbReference type="PRINTS" id="PR00111">
    <property type="entry name" value="ABHYDROLASE"/>
</dbReference>
<dbReference type="Gene3D" id="3.40.50.1820">
    <property type="entry name" value="alpha/beta hydrolase"/>
    <property type="match status" value="1"/>
</dbReference>
<accession>A0AAE4QYV5</accession>
<dbReference type="PANTHER" id="PTHR43798:SF33">
    <property type="entry name" value="HYDROLASE, PUTATIVE (AFU_ORTHOLOGUE AFUA_2G14860)-RELATED"/>
    <property type="match status" value="1"/>
</dbReference>
<dbReference type="Pfam" id="PF00561">
    <property type="entry name" value="Abhydrolase_1"/>
    <property type="match status" value="1"/>
</dbReference>
<keyword evidence="3" id="KW-0378">Hydrolase</keyword>
<proteinExistence type="predicted"/>
<dbReference type="Proteomes" id="UP001185873">
    <property type="component" value="Unassembled WGS sequence"/>
</dbReference>
<gene>
    <name evidence="3" type="ORF">R3P82_08655</name>
</gene>
<protein>
    <submittedName>
        <fullName evidence="3">Alpha/beta fold hydrolase</fullName>
    </submittedName>
</protein>
<dbReference type="PANTHER" id="PTHR43798">
    <property type="entry name" value="MONOACYLGLYCEROL LIPASE"/>
    <property type="match status" value="1"/>
</dbReference>
<dbReference type="InterPro" id="IPR000073">
    <property type="entry name" value="AB_hydrolase_1"/>
</dbReference>
<dbReference type="GO" id="GO:0047372">
    <property type="term" value="F:monoacylglycerol lipase activity"/>
    <property type="evidence" value="ECO:0007669"/>
    <property type="project" value="TreeGrafter"/>
</dbReference>
<dbReference type="AlphaFoldDB" id="A0AAE4QYV5"/>
<dbReference type="GO" id="GO:0016020">
    <property type="term" value="C:membrane"/>
    <property type="evidence" value="ECO:0007669"/>
    <property type="project" value="TreeGrafter"/>
</dbReference>
<evidence type="ECO:0000313" key="4">
    <source>
        <dbReference type="Proteomes" id="UP001185873"/>
    </source>
</evidence>
<evidence type="ECO:0000256" key="1">
    <source>
        <dbReference type="SAM" id="MobiDB-lite"/>
    </source>
</evidence>
<dbReference type="GO" id="GO:0046464">
    <property type="term" value="P:acylglycerol catabolic process"/>
    <property type="evidence" value="ECO:0007669"/>
    <property type="project" value="TreeGrafter"/>
</dbReference>
<dbReference type="InterPro" id="IPR029058">
    <property type="entry name" value="AB_hydrolase_fold"/>
</dbReference>